<feature type="compositionally biased region" description="Polar residues" evidence="1">
    <location>
        <begin position="188"/>
        <end position="199"/>
    </location>
</feature>
<dbReference type="EMBL" id="DYDO01000011">
    <property type="protein sequence ID" value="DBA16272.1"/>
    <property type="molecule type" value="Genomic_DNA"/>
</dbReference>
<accession>A0AAV2ZQZ3</accession>
<feature type="compositionally biased region" description="Basic and acidic residues" evidence="1">
    <location>
        <begin position="175"/>
        <end position="185"/>
    </location>
</feature>
<dbReference type="GO" id="GO:0005737">
    <property type="term" value="C:cytoplasm"/>
    <property type="evidence" value="ECO:0007669"/>
    <property type="project" value="TreeGrafter"/>
</dbReference>
<dbReference type="AlphaFoldDB" id="A0AAV2ZQZ3"/>
<feature type="region of interest" description="Disordered" evidence="1">
    <location>
        <begin position="566"/>
        <end position="585"/>
    </location>
</feature>
<feature type="compositionally biased region" description="Basic and acidic residues" evidence="1">
    <location>
        <begin position="566"/>
        <end position="575"/>
    </location>
</feature>
<dbReference type="InterPro" id="IPR043442">
    <property type="entry name" value="Perm1"/>
</dbReference>
<dbReference type="PANTHER" id="PTHR47282:SF1">
    <property type="entry name" value="PGC-1 AND ERR-INDUCED REGULATOR IN MUSCLE PROTEIN 1"/>
    <property type="match status" value="1"/>
</dbReference>
<gene>
    <name evidence="2" type="ORF">GDO54_003682</name>
</gene>
<organism evidence="2 3">
    <name type="scientific">Pyxicephalus adspersus</name>
    <name type="common">African bullfrog</name>
    <dbReference type="NCBI Taxonomy" id="30357"/>
    <lineage>
        <taxon>Eukaryota</taxon>
        <taxon>Metazoa</taxon>
        <taxon>Chordata</taxon>
        <taxon>Craniata</taxon>
        <taxon>Vertebrata</taxon>
        <taxon>Euteleostomi</taxon>
        <taxon>Amphibia</taxon>
        <taxon>Batrachia</taxon>
        <taxon>Anura</taxon>
        <taxon>Neobatrachia</taxon>
        <taxon>Ranoidea</taxon>
        <taxon>Pyxicephalidae</taxon>
        <taxon>Pyxicephalinae</taxon>
        <taxon>Pyxicephalus</taxon>
    </lineage>
</organism>
<proteinExistence type="predicted"/>
<feature type="compositionally biased region" description="Polar residues" evidence="1">
    <location>
        <begin position="211"/>
        <end position="226"/>
    </location>
</feature>
<feature type="region of interest" description="Disordered" evidence="1">
    <location>
        <begin position="175"/>
        <end position="234"/>
    </location>
</feature>
<dbReference type="GO" id="GO:0005634">
    <property type="term" value="C:nucleus"/>
    <property type="evidence" value="ECO:0007669"/>
    <property type="project" value="TreeGrafter"/>
</dbReference>
<feature type="compositionally biased region" description="Basic and acidic residues" evidence="1">
    <location>
        <begin position="200"/>
        <end position="210"/>
    </location>
</feature>
<dbReference type="GO" id="GO:0006355">
    <property type="term" value="P:regulation of DNA-templated transcription"/>
    <property type="evidence" value="ECO:0007669"/>
    <property type="project" value="InterPro"/>
</dbReference>
<keyword evidence="3" id="KW-1185">Reference proteome</keyword>
<evidence type="ECO:0008006" key="4">
    <source>
        <dbReference type="Google" id="ProtNLM"/>
    </source>
</evidence>
<dbReference type="GO" id="GO:0014850">
    <property type="term" value="P:response to muscle activity"/>
    <property type="evidence" value="ECO:0007669"/>
    <property type="project" value="TreeGrafter"/>
</dbReference>
<dbReference type="PANTHER" id="PTHR47282">
    <property type="entry name" value="PGC-1 AND ERR-INDUCED REGULATOR IN MUSCLE PROTEIN 1"/>
    <property type="match status" value="1"/>
</dbReference>
<evidence type="ECO:0000313" key="2">
    <source>
        <dbReference type="EMBL" id="DBA16272.1"/>
    </source>
</evidence>
<name>A0AAV2ZQZ3_PYXAD</name>
<sequence length="653" mass="73030">MDNFEYSIQLSDRDWEEFYSTAEECSLMQVTLATEEDLLLSDTEREDVTCSTASSKTKFIRVSLCPPVGDRREPQTMQVALSPPRHSAYKWIGSSDDVLSGSEDEEEFGSVARFLCQKETLFSQKGDTEHRTDIPSSKTKDNYIANITVEKSLDSPVNESIVEYMRSLNTSRKYHYEREKEDTHSKSTKTINPYVTSNGESERGHTEDRNNISVASNDPSKTTAPSLYSKDSPDIVNDHQSCSMVQGPCLPECLLNENIPGIISTTQHDKKCDLQSLTSLQVSLGKYDQLIPENKMNDSIKNSAIDSVDSIVSTNSLLHGDVMENNIQDYTLQFTSKALEDSSAVQQNIPTPLVENLDLPKNNPSTQEGDIKVPVGSHELSFDPYRLPRVECTIPLNSLVPPTNYGHNESSSSLPVGHQPSSYRSTALTLPEMYDFFFDDVSESGINPTNMASQEPKQEAMVYTPDMYEYFFVEENENTIKIKDHNSEEPSANVEQASLPSAVASWPEACEFFFADGPQHQDRQGILFSVPSSQTQSSTNIFQSIFPKGLQEITPKRAFQNRDGKFVPHENHGTSDETPSTGSLVPYLSPTRRDACLMFLALASWAVKSSDLQSSDGWKTVLLANIGAVSAIRYLRRRRRTWQGPTLEPLEET</sequence>
<comment type="caution">
    <text evidence="2">The sequence shown here is derived from an EMBL/GenBank/DDBJ whole genome shotgun (WGS) entry which is preliminary data.</text>
</comment>
<evidence type="ECO:0000256" key="1">
    <source>
        <dbReference type="SAM" id="MobiDB-lite"/>
    </source>
</evidence>
<dbReference type="Proteomes" id="UP001181693">
    <property type="component" value="Unassembled WGS sequence"/>
</dbReference>
<reference evidence="2" key="1">
    <citation type="thesis" date="2020" institute="ProQuest LLC" country="789 East Eisenhower Parkway, Ann Arbor, MI, USA">
        <title>Comparative Genomics and Chromosome Evolution.</title>
        <authorList>
            <person name="Mudd A.B."/>
        </authorList>
    </citation>
    <scope>NUCLEOTIDE SEQUENCE</scope>
    <source>
        <strain evidence="2">1538</strain>
        <tissue evidence="2">Blood</tissue>
    </source>
</reference>
<evidence type="ECO:0000313" key="3">
    <source>
        <dbReference type="Proteomes" id="UP001181693"/>
    </source>
</evidence>
<protein>
    <recommendedName>
        <fullName evidence="4">PGC-1 and ERR-induced regulator in muscle protein 1</fullName>
    </recommendedName>
</protein>